<dbReference type="AlphaFoldDB" id="A0A3P7JJC7"/>
<dbReference type="CDD" id="cd19609">
    <property type="entry name" value="NTD_TDP-43"/>
    <property type="match status" value="1"/>
</dbReference>
<dbReference type="InterPro" id="IPR041105">
    <property type="entry name" value="TDP-43_N"/>
</dbReference>
<dbReference type="OrthoDB" id="2020831at2759"/>
<protein>
    <recommendedName>
        <fullName evidence="1">TAR DNA-binding protein 43 N-terminal domain-containing protein</fullName>
    </recommendedName>
</protein>
<evidence type="ECO:0000313" key="2">
    <source>
        <dbReference type="EMBL" id="VDM76267.1"/>
    </source>
</evidence>
<reference evidence="2 3" key="1">
    <citation type="submission" date="2018-11" db="EMBL/GenBank/DDBJ databases">
        <authorList>
            <consortium name="Pathogen Informatics"/>
        </authorList>
    </citation>
    <scope>NUCLEOTIDE SEQUENCE [LARGE SCALE GENOMIC DNA]</scope>
</reference>
<dbReference type="EMBL" id="UYYB01096647">
    <property type="protein sequence ID" value="VDM76267.1"/>
    <property type="molecule type" value="Genomic_DNA"/>
</dbReference>
<gene>
    <name evidence="2" type="ORF">SVUK_LOCUS11265</name>
</gene>
<sequence length="145" mass="15868">MASDVINPLSKTWVRLQIEPVEVATDDGGIVFASVQSVVPGAHGLYYRQDGQRRPLEYDTNTGRILAPANGWNAQDIYIHLVVAKIAVLELKWRRCVCDAFSAAAQSLVDSGKSFFPPDYCLVSPIDDGLGIKRGEHSWGTFSSS</sequence>
<evidence type="ECO:0000313" key="3">
    <source>
        <dbReference type="Proteomes" id="UP000270094"/>
    </source>
</evidence>
<feature type="domain" description="TAR DNA-binding protein 43 N-terminal" evidence="1">
    <location>
        <begin position="19"/>
        <end position="80"/>
    </location>
</feature>
<dbReference type="Pfam" id="PF18694">
    <property type="entry name" value="TDP-43_N"/>
    <property type="match status" value="1"/>
</dbReference>
<evidence type="ECO:0000259" key="1">
    <source>
        <dbReference type="Pfam" id="PF18694"/>
    </source>
</evidence>
<organism evidence="2 3">
    <name type="scientific">Strongylus vulgaris</name>
    <name type="common">Blood worm</name>
    <dbReference type="NCBI Taxonomy" id="40348"/>
    <lineage>
        <taxon>Eukaryota</taxon>
        <taxon>Metazoa</taxon>
        <taxon>Ecdysozoa</taxon>
        <taxon>Nematoda</taxon>
        <taxon>Chromadorea</taxon>
        <taxon>Rhabditida</taxon>
        <taxon>Rhabditina</taxon>
        <taxon>Rhabditomorpha</taxon>
        <taxon>Strongyloidea</taxon>
        <taxon>Strongylidae</taxon>
        <taxon>Strongylus</taxon>
    </lineage>
</organism>
<dbReference type="Proteomes" id="UP000270094">
    <property type="component" value="Unassembled WGS sequence"/>
</dbReference>
<name>A0A3P7JJC7_STRVU</name>
<keyword evidence="3" id="KW-1185">Reference proteome</keyword>
<accession>A0A3P7JJC7</accession>
<proteinExistence type="predicted"/>